<feature type="region of interest" description="Disordered" evidence="2">
    <location>
        <begin position="552"/>
        <end position="606"/>
    </location>
</feature>
<feature type="compositionally biased region" description="Polar residues" evidence="2">
    <location>
        <begin position="579"/>
        <end position="595"/>
    </location>
</feature>
<dbReference type="GO" id="GO:0006310">
    <property type="term" value="P:DNA recombination"/>
    <property type="evidence" value="ECO:0007669"/>
    <property type="project" value="InterPro"/>
</dbReference>
<dbReference type="Pfam" id="PF00078">
    <property type="entry name" value="RVT_1"/>
    <property type="match status" value="1"/>
</dbReference>
<dbReference type="InterPro" id="IPR043502">
    <property type="entry name" value="DNA/RNA_pol_sf"/>
</dbReference>
<dbReference type="PANTHER" id="PTHR33066:SF2">
    <property type="entry name" value="FILAGGRIN-2-LIKE"/>
    <property type="match status" value="1"/>
</dbReference>
<organism evidence="4 5">
    <name type="scientific">Pinctada imbricata</name>
    <name type="common">Atlantic pearl-oyster</name>
    <name type="synonym">Pinctada martensii</name>
    <dbReference type="NCBI Taxonomy" id="66713"/>
    <lineage>
        <taxon>Eukaryota</taxon>
        <taxon>Metazoa</taxon>
        <taxon>Spiralia</taxon>
        <taxon>Lophotrochozoa</taxon>
        <taxon>Mollusca</taxon>
        <taxon>Bivalvia</taxon>
        <taxon>Autobranchia</taxon>
        <taxon>Pteriomorphia</taxon>
        <taxon>Pterioida</taxon>
        <taxon>Pterioidea</taxon>
        <taxon>Pteriidae</taxon>
        <taxon>Pinctada</taxon>
    </lineage>
</organism>
<evidence type="ECO:0000256" key="2">
    <source>
        <dbReference type="SAM" id="MobiDB-lite"/>
    </source>
</evidence>
<evidence type="ECO:0000313" key="4">
    <source>
        <dbReference type="EMBL" id="KAK3092433.1"/>
    </source>
</evidence>
<dbReference type="InterPro" id="IPR000477">
    <property type="entry name" value="RT_dom"/>
</dbReference>
<feature type="domain" description="Reverse transcriptase" evidence="3">
    <location>
        <begin position="65"/>
        <end position="247"/>
    </location>
</feature>
<dbReference type="InterPro" id="IPR010998">
    <property type="entry name" value="Integrase_recombinase_N"/>
</dbReference>
<keyword evidence="1" id="KW-0238">DNA-binding</keyword>
<dbReference type="EMBL" id="VSWD01000009">
    <property type="protein sequence ID" value="KAK3092433.1"/>
    <property type="molecule type" value="Genomic_DNA"/>
</dbReference>
<dbReference type="AlphaFoldDB" id="A0AA88Y4M3"/>
<dbReference type="SUPFAM" id="SSF56672">
    <property type="entry name" value="DNA/RNA polymerases"/>
    <property type="match status" value="1"/>
</dbReference>
<evidence type="ECO:0000313" key="5">
    <source>
        <dbReference type="Proteomes" id="UP001186944"/>
    </source>
</evidence>
<dbReference type="CDD" id="cd03714">
    <property type="entry name" value="RT_DIRS1"/>
    <property type="match status" value="1"/>
</dbReference>
<dbReference type="Proteomes" id="UP001186944">
    <property type="component" value="Unassembled WGS sequence"/>
</dbReference>
<sequence length="951" mass="106620">MNFVQVWEEITDDLYILDVLKNGYCLELKSLPPSTGVIQTTVPFQKDRLLAIRQEIWSLQQKNVIELVPSGLEQEGYYSTIFLTKKKSGGWRPILNLSKLNRYLQHFHFRMETLRSVIQSLQKGQWTVTLDLTDAYCHIPIRPSHRKYLRFCFEGLCYQYRALPFGLSTAPRLFTKVVQVIAGFLRQESIHCHQYLDDWLITNRDLNRLCAQAQRTVDIAVKLGFLVNKEKSNLQPAQSFVYLGARFNLAIGNVILTQERFITLQNLLHLFKIHSELVSSDISTAAGNNGIMHRCSSVCSLAHASDTNIPSVSLETLERGHSRLDPSIQGTVASSGMVDQSIKFIQGYPFECASPRCSSDYRCQQSGLGSSFGSNDSPRVMDSATNTVAYQQSGTPGSAICTTSFSHCPQGQTCVDQIGQQHSGCIHQQPGRNKVTRPMHNTLGYDAMVHSTSDYSQSFTHSRSKEYASRLSEQENFSSHRVVNEQRDSASIIRSLGDPLNRSVCIGQQSQTANILLLDSVRQCTLRGCTDNSMGKHVCLCLPTDSALAESSSESEIRGMHSNSNSTSVAKKTVVSSSFRSPNRSPYTAATNQGTSDSTKHKSESSRSSSVQFDSLAYFKHHLKEAGFCKSARKLLASSIRSGTQRVYKYNNRRYVRWCHQRNEDPISCSISKVANFLASLFDKGLSYSTICVYRSAISAIHDPVDGHKVGEHPRIIALLKGVFNKQPPRRTLIPPWDLRIVLRHIQNHPFEPMEQASLKLKTMKAVFLLAITSGSRVSDLSLLGCKQSAMRTEKSPPGIRFIPCGLRKQDRPGHFEHEIFVPKYPYNLKLDPMRATLIYMKATETLRGSAKSLFITLTEPHKTPSPQTISHWIVNTIKLCYDLDGKSLHNVKAHSTRALSSSWALYSGASMKKKILQAVDWSRETTFTKYYLKDVGSDFASAVLDVDKDS</sequence>
<dbReference type="SUPFAM" id="SSF47823">
    <property type="entry name" value="lambda integrase-like, N-terminal domain"/>
    <property type="match status" value="1"/>
</dbReference>
<evidence type="ECO:0000256" key="1">
    <source>
        <dbReference type="ARBA" id="ARBA00023125"/>
    </source>
</evidence>
<dbReference type="InterPro" id="IPR013762">
    <property type="entry name" value="Integrase-like_cat_sf"/>
</dbReference>
<protein>
    <recommendedName>
        <fullName evidence="3">Reverse transcriptase domain-containing protein</fullName>
    </recommendedName>
</protein>
<dbReference type="PROSITE" id="PS50878">
    <property type="entry name" value="RT_POL"/>
    <property type="match status" value="1"/>
</dbReference>
<dbReference type="Gene3D" id="1.10.150.130">
    <property type="match status" value="1"/>
</dbReference>
<reference evidence="4" key="1">
    <citation type="submission" date="2019-08" db="EMBL/GenBank/DDBJ databases">
        <title>The improved chromosome-level genome for the pearl oyster Pinctada fucata martensii using PacBio sequencing and Hi-C.</title>
        <authorList>
            <person name="Zheng Z."/>
        </authorList>
    </citation>
    <scope>NUCLEOTIDE SEQUENCE</scope>
    <source>
        <strain evidence="4">ZZ-2019</strain>
        <tissue evidence="4">Adductor muscle</tissue>
    </source>
</reference>
<name>A0AA88Y4M3_PINIB</name>
<dbReference type="Gene3D" id="3.30.70.270">
    <property type="match status" value="1"/>
</dbReference>
<dbReference type="PANTHER" id="PTHR33066">
    <property type="entry name" value="INTEGRASE_SAM-LIKE_N DOMAIN-CONTAINING PROTEIN"/>
    <property type="match status" value="1"/>
</dbReference>
<dbReference type="Gene3D" id="3.10.10.10">
    <property type="entry name" value="HIV Type 1 Reverse Transcriptase, subunit A, domain 1"/>
    <property type="match status" value="1"/>
</dbReference>
<feature type="compositionally biased region" description="Low complexity" evidence="2">
    <location>
        <begin position="564"/>
        <end position="578"/>
    </location>
</feature>
<proteinExistence type="predicted"/>
<dbReference type="Gene3D" id="1.10.443.10">
    <property type="entry name" value="Intergrase catalytic core"/>
    <property type="match status" value="1"/>
</dbReference>
<accession>A0AA88Y4M3</accession>
<gene>
    <name evidence="4" type="ORF">FSP39_002785</name>
</gene>
<evidence type="ECO:0000259" key="3">
    <source>
        <dbReference type="PROSITE" id="PS50878"/>
    </source>
</evidence>
<dbReference type="InterPro" id="IPR043128">
    <property type="entry name" value="Rev_trsase/Diguanyl_cyclase"/>
</dbReference>
<dbReference type="GO" id="GO:0015074">
    <property type="term" value="P:DNA integration"/>
    <property type="evidence" value="ECO:0007669"/>
    <property type="project" value="InterPro"/>
</dbReference>
<dbReference type="GO" id="GO:0003677">
    <property type="term" value="F:DNA binding"/>
    <property type="evidence" value="ECO:0007669"/>
    <property type="project" value="UniProtKB-KW"/>
</dbReference>
<comment type="caution">
    <text evidence="4">The sequence shown here is derived from an EMBL/GenBank/DDBJ whole genome shotgun (WGS) entry which is preliminary data.</text>
</comment>
<keyword evidence="5" id="KW-1185">Reference proteome</keyword>